<keyword evidence="3" id="KW-1185">Reference proteome</keyword>
<name>A0AAV6NKZ4_9ROSI</name>
<gene>
    <name evidence="2" type="ORF">SDJN03_08415</name>
</gene>
<protein>
    <submittedName>
        <fullName evidence="2">Uncharacterized protein</fullName>
    </submittedName>
</protein>
<organism evidence="2 3">
    <name type="scientific">Cucurbita argyrosperma subsp. sororia</name>
    <dbReference type="NCBI Taxonomy" id="37648"/>
    <lineage>
        <taxon>Eukaryota</taxon>
        <taxon>Viridiplantae</taxon>
        <taxon>Streptophyta</taxon>
        <taxon>Embryophyta</taxon>
        <taxon>Tracheophyta</taxon>
        <taxon>Spermatophyta</taxon>
        <taxon>Magnoliopsida</taxon>
        <taxon>eudicotyledons</taxon>
        <taxon>Gunneridae</taxon>
        <taxon>Pentapetalae</taxon>
        <taxon>rosids</taxon>
        <taxon>fabids</taxon>
        <taxon>Cucurbitales</taxon>
        <taxon>Cucurbitaceae</taxon>
        <taxon>Cucurbiteae</taxon>
        <taxon>Cucurbita</taxon>
    </lineage>
</organism>
<dbReference type="Proteomes" id="UP000685013">
    <property type="component" value="Chromosome 5"/>
</dbReference>
<feature type="non-terminal residue" evidence="2">
    <location>
        <position position="1"/>
    </location>
</feature>
<feature type="region of interest" description="Disordered" evidence="1">
    <location>
        <begin position="1"/>
        <end position="102"/>
    </location>
</feature>
<feature type="compositionally biased region" description="Basic and acidic residues" evidence="1">
    <location>
        <begin position="1"/>
        <end position="34"/>
    </location>
</feature>
<evidence type="ECO:0000313" key="2">
    <source>
        <dbReference type="EMBL" id="KAG6598637.1"/>
    </source>
</evidence>
<evidence type="ECO:0000256" key="1">
    <source>
        <dbReference type="SAM" id="MobiDB-lite"/>
    </source>
</evidence>
<proteinExistence type="predicted"/>
<evidence type="ECO:0000313" key="3">
    <source>
        <dbReference type="Proteomes" id="UP000685013"/>
    </source>
</evidence>
<feature type="compositionally biased region" description="Basic and acidic residues" evidence="1">
    <location>
        <begin position="60"/>
        <end position="102"/>
    </location>
</feature>
<comment type="caution">
    <text evidence="2">The sequence shown here is derived from an EMBL/GenBank/DDBJ whole genome shotgun (WGS) entry which is preliminary data.</text>
</comment>
<accession>A0AAV6NKZ4</accession>
<dbReference type="AlphaFoldDB" id="A0AAV6NKZ4"/>
<reference evidence="2 3" key="1">
    <citation type="journal article" date="2021" name="Hortic Res">
        <title>The domestication of Cucurbita argyrosperma as revealed by the genome of its wild relative.</title>
        <authorList>
            <person name="Barrera-Redondo J."/>
            <person name="Sanchez-de la Vega G."/>
            <person name="Aguirre-Liguori J.A."/>
            <person name="Castellanos-Morales G."/>
            <person name="Gutierrez-Guerrero Y.T."/>
            <person name="Aguirre-Dugua X."/>
            <person name="Aguirre-Planter E."/>
            <person name="Tenaillon M.I."/>
            <person name="Lira-Saade R."/>
            <person name="Eguiarte L.E."/>
        </authorList>
    </citation>
    <scope>NUCLEOTIDE SEQUENCE [LARGE SCALE GENOMIC DNA]</scope>
    <source>
        <strain evidence="2">JBR-2021</strain>
    </source>
</reference>
<dbReference type="EMBL" id="JAGKQH010000005">
    <property type="protein sequence ID" value="KAG6598637.1"/>
    <property type="molecule type" value="Genomic_DNA"/>
</dbReference>
<sequence>MVVLREMAKPEREGEKGGLRESRGVAEKERKRDTQPPTPGKPPEFYRYSDGGFDVGTVGEPRRGKQRMGEGRPGGKEIQPPEKEAIDGEEGGGRRGEGLRRN</sequence>